<name>A0A2V3PSL9_9BACT</name>
<accession>A0A2V3PSL9</accession>
<comment type="caution">
    <text evidence="3">The sequence shown here is derived from an EMBL/GenBank/DDBJ whole genome shotgun (WGS) entry which is preliminary data.</text>
</comment>
<dbReference type="EMBL" id="QICL01000002">
    <property type="protein sequence ID" value="PXV67999.1"/>
    <property type="molecule type" value="Genomic_DNA"/>
</dbReference>
<dbReference type="Proteomes" id="UP000247973">
    <property type="component" value="Unassembled WGS sequence"/>
</dbReference>
<dbReference type="AlphaFoldDB" id="A0A2V3PSL9"/>
<sequence length="536" mass="61675">MHIAAILCLLVLYTSAQAWVQQQKPQHPITPQTAASAANKKVIQLIQAETLNKRIGFDPQILIDNVVMYHDGAFMYCDSAYLDEATNQFEAFGTVRVEQGDTLFLYGSYLQYDGNTQLLRVRNNVRLVNRDVTLFTDSLDYDRLNNIGYYFDGGMLVDSLNELTSYWGQYEPSKQLALFRDSVKLTNPKFVMFTDTLLYNTNNKVATILGPTRIESDSATIYSTRGWYDTTNELSLLLDQSRIINKEGNRILIGDSISYHKKDGYGEVFGNMFLQDTIKKIILTGNYGYYNEITNYAMATDSARAIEYSQPDSLFLHADTLKLITDSIYREIKGYYNVRFYRTDLQGVCDSLLFKTKDSILYMYKNPVLWNENNQILGDSISIFFNDSTIDRAHIRPNAFSIEQKDSLHFNQLKGRSLKAFFEGKQIRHILVEGNAESIFYPEEEDKSMMGMNQTESSYLSIDFKDKKIEKLKLWPKATGKMIPLSDLKPDMGRLPDFEWLDYLRPLDRDDVFRKVKRKGGFDPSKPRSNVSAEPQ</sequence>
<evidence type="ECO:0000259" key="2">
    <source>
        <dbReference type="Pfam" id="PF13100"/>
    </source>
</evidence>
<reference evidence="3 4" key="1">
    <citation type="submission" date="2018-03" db="EMBL/GenBank/DDBJ databases">
        <title>Genomic Encyclopedia of Archaeal and Bacterial Type Strains, Phase II (KMG-II): from individual species to whole genera.</title>
        <authorList>
            <person name="Goeker M."/>
        </authorList>
    </citation>
    <scope>NUCLEOTIDE SEQUENCE [LARGE SCALE GENOMIC DNA]</scope>
    <source>
        <strain evidence="3 4">DSM 100214</strain>
    </source>
</reference>
<proteinExistence type="predicted"/>
<organism evidence="3 4">
    <name type="scientific">Dysgonomonas alginatilytica</name>
    <dbReference type="NCBI Taxonomy" id="1605892"/>
    <lineage>
        <taxon>Bacteria</taxon>
        <taxon>Pseudomonadati</taxon>
        <taxon>Bacteroidota</taxon>
        <taxon>Bacteroidia</taxon>
        <taxon>Bacteroidales</taxon>
        <taxon>Dysgonomonadaceae</taxon>
        <taxon>Dysgonomonas</taxon>
    </lineage>
</organism>
<dbReference type="Pfam" id="PF13100">
    <property type="entry name" value="OstA_2"/>
    <property type="match status" value="1"/>
</dbReference>
<gene>
    <name evidence="3" type="ORF">CLV62_10229</name>
</gene>
<feature type="domain" description="Organic solvent tolerance-like N-terminal" evidence="2">
    <location>
        <begin position="45"/>
        <end position="195"/>
    </location>
</feature>
<keyword evidence="1" id="KW-0732">Signal</keyword>
<dbReference type="Gene3D" id="2.60.450.10">
    <property type="entry name" value="Lipopolysaccharide (LPS) transport protein A like domain"/>
    <property type="match status" value="3"/>
</dbReference>
<evidence type="ECO:0000256" key="1">
    <source>
        <dbReference type="SAM" id="SignalP"/>
    </source>
</evidence>
<dbReference type="OrthoDB" id="9805931at2"/>
<feature type="chain" id="PRO_5016037352" evidence="1">
    <location>
        <begin position="19"/>
        <end position="536"/>
    </location>
</feature>
<evidence type="ECO:0000313" key="3">
    <source>
        <dbReference type="EMBL" id="PXV67999.1"/>
    </source>
</evidence>
<protein>
    <submittedName>
        <fullName evidence="3">OstA-like protein</fullName>
    </submittedName>
</protein>
<dbReference type="InterPro" id="IPR005653">
    <property type="entry name" value="OstA-like_N"/>
</dbReference>
<feature type="signal peptide" evidence="1">
    <location>
        <begin position="1"/>
        <end position="18"/>
    </location>
</feature>
<keyword evidence="4" id="KW-1185">Reference proteome</keyword>
<evidence type="ECO:0000313" key="4">
    <source>
        <dbReference type="Proteomes" id="UP000247973"/>
    </source>
</evidence>